<evidence type="ECO:0000256" key="2">
    <source>
        <dbReference type="ARBA" id="ARBA00022729"/>
    </source>
</evidence>
<name>A0AAD1VJ48_PELCU</name>
<dbReference type="InterPro" id="IPR007110">
    <property type="entry name" value="Ig-like_dom"/>
</dbReference>
<feature type="chain" id="PRO_5042191801" evidence="5">
    <location>
        <begin position="22"/>
        <end position="535"/>
    </location>
</feature>
<evidence type="ECO:0000259" key="6">
    <source>
        <dbReference type="PROSITE" id="PS50835"/>
    </source>
</evidence>
<dbReference type="InterPro" id="IPR013106">
    <property type="entry name" value="Ig_V-set"/>
</dbReference>
<feature type="domain" description="Ig-like" evidence="6">
    <location>
        <begin position="209"/>
        <end position="286"/>
    </location>
</feature>
<comment type="subcellular location">
    <subcellularLocation>
        <location evidence="1">Membrane</location>
    </subcellularLocation>
</comment>
<protein>
    <submittedName>
        <fullName evidence="7">Peroxidasin homolog isoform X1</fullName>
    </submittedName>
</protein>
<dbReference type="Proteomes" id="UP001295444">
    <property type="component" value="Chromosome 01"/>
</dbReference>
<gene>
    <name evidence="7" type="ORF">PECUL_23A030172</name>
</gene>
<dbReference type="SUPFAM" id="SSF48726">
    <property type="entry name" value="Immunoglobulin"/>
    <property type="match status" value="4"/>
</dbReference>
<dbReference type="AlphaFoldDB" id="A0AAD1VJ48"/>
<evidence type="ECO:0000256" key="1">
    <source>
        <dbReference type="ARBA" id="ARBA00004370"/>
    </source>
</evidence>
<evidence type="ECO:0000256" key="5">
    <source>
        <dbReference type="SAM" id="SignalP"/>
    </source>
</evidence>
<evidence type="ECO:0000256" key="4">
    <source>
        <dbReference type="ARBA" id="ARBA00023180"/>
    </source>
</evidence>
<dbReference type="InterPro" id="IPR015631">
    <property type="entry name" value="CD2/SLAM_rcpt"/>
</dbReference>
<feature type="signal peptide" evidence="5">
    <location>
        <begin position="1"/>
        <end position="21"/>
    </location>
</feature>
<proteinExistence type="predicted"/>
<keyword evidence="3" id="KW-0472">Membrane</keyword>
<dbReference type="SMART" id="SM00409">
    <property type="entry name" value="IG"/>
    <property type="match status" value="2"/>
</dbReference>
<dbReference type="InterPro" id="IPR036179">
    <property type="entry name" value="Ig-like_dom_sf"/>
</dbReference>
<evidence type="ECO:0000256" key="3">
    <source>
        <dbReference type="ARBA" id="ARBA00023136"/>
    </source>
</evidence>
<dbReference type="GO" id="GO:0016020">
    <property type="term" value="C:membrane"/>
    <property type="evidence" value="ECO:0007669"/>
    <property type="project" value="UniProtKB-SubCell"/>
</dbReference>
<accession>A0AAD1VJ48</accession>
<organism evidence="7 8">
    <name type="scientific">Pelobates cultripes</name>
    <name type="common">Western spadefoot toad</name>
    <dbReference type="NCBI Taxonomy" id="61616"/>
    <lineage>
        <taxon>Eukaryota</taxon>
        <taxon>Metazoa</taxon>
        <taxon>Chordata</taxon>
        <taxon>Craniata</taxon>
        <taxon>Vertebrata</taxon>
        <taxon>Euteleostomi</taxon>
        <taxon>Amphibia</taxon>
        <taxon>Batrachia</taxon>
        <taxon>Anura</taxon>
        <taxon>Pelobatoidea</taxon>
        <taxon>Pelobatidae</taxon>
        <taxon>Pelobates</taxon>
    </lineage>
</organism>
<dbReference type="PROSITE" id="PS50835">
    <property type="entry name" value="IG_LIKE"/>
    <property type="match status" value="1"/>
</dbReference>
<keyword evidence="8" id="KW-1185">Reference proteome</keyword>
<evidence type="ECO:0000313" key="8">
    <source>
        <dbReference type="Proteomes" id="UP001295444"/>
    </source>
</evidence>
<evidence type="ECO:0000313" key="7">
    <source>
        <dbReference type="EMBL" id="CAH2218635.1"/>
    </source>
</evidence>
<keyword evidence="4" id="KW-0325">Glycoprotein</keyword>
<dbReference type="InterPro" id="IPR013783">
    <property type="entry name" value="Ig-like_fold"/>
</dbReference>
<dbReference type="InterPro" id="IPR003599">
    <property type="entry name" value="Ig_sub"/>
</dbReference>
<keyword evidence="2 5" id="KW-0732">Signal</keyword>
<dbReference type="PANTHER" id="PTHR12080">
    <property type="entry name" value="SIGNALING LYMPHOCYTIC ACTIVATION MOLECULE"/>
    <property type="match status" value="1"/>
</dbReference>
<reference evidence="7" key="1">
    <citation type="submission" date="2022-03" db="EMBL/GenBank/DDBJ databases">
        <authorList>
            <person name="Alioto T."/>
            <person name="Alioto T."/>
            <person name="Gomez Garrido J."/>
        </authorList>
    </citation>
    <scope>NUCLEOTIDE SEQUENCE</scope>
</reference>
<dbReference type="PANTHER" id="PTHR12080:SF124">
    <property type="match status" value="1"/>
</dbReference>
<dbReference type="Gene3D" id="2.60.40.10">
    <property type="entry name" value="Immunoglobulins"/>
    <property type="match status" value="5"/>
</dbReference>
<dbReference type="EMBL" id="OW240912">
    <property type="protein sequence ID" value="CAH2218635.1"/>
    <property type="molecule type" value="Genomic_DNA"/>
</dbReference>
<sequence length="535" mass="57861">MWRIWTCVLLSWMFLANGVNAKRVISVAVGSQVILPMEVTLYRNLMKRFTCDQFEWFYKNQSSSTRLGFNIKCGEAVKPPARMRISENGSLEIANVTTEDSGKYTVRVNSGSDGKLSHSKNFTLSVQVPVSDPILDVSCHMNGSAVISCQVQNGSDPEYSLSVNGEMPVIINSSVISIIEPSSAPWNINCSVRNRISRRESNLTAKNCPVPVSVPSLNVTCHTNGSVEIICSVQKGSDPVFSWILDGKIKNVDSNLSESAIILPAGTFGNITCTVNNSISQESNVTSITCPVPVSDPVLDVSCQMNGIAVISCRVQNGSDPEYSLSVNGDMRVKSSHSVSVSGVNITESSPPPWNISCIVNNSISHRESSMQARKCPVRVSDPVMNVSCQVNGSAVISCQVQNGSDPEYSLSVNGDMRVKSSHSVSGVTITESSPPPWNISCVVNNTISHTESSLQARKCPGLVSLSVPVSGPVRLYPEFQSLFLTQFQCRILLYPELQALFLSQFQCRILSVYTLNSSPCFSLSSSVGSCPVIS</sequence>
<dbReference type="Pfam" id="PF07686">
    <property type="entry name" value="V-set"/>
    <property type="match status" value="1"/>
</dbReference>